<dbReference type="EMBL" id="JAGETZ010000009">
    <property type="protein sequence ID" value="MBO2011055.1"/>
    <property type="molecule type" value="Genomic_DNA"/>
</dbReference>
<name>A0ABS3QII4_9BACT</name>
<accession>A0ABS3QII4</accession>
<evidence type="ECO:0000313" key="1">
    <source>
        <dbReference type="EMBL" id="MBO2011055.1"/>
    </source>
</evidence>
<protein>
    <submittedName>
        <fullName evidence="1">Uncharacterized protein</fullName>
    </submittedName>
</protein>
<proteinExistence type="predicted"/>
<evidence type="ECO:0000313" key="2">
    <source>
        <dbReference type="Proteomes" id="UP000664369"/>
    </source>
</evidence>
<organism evidence="1 2">
    <name type="scientific">Hymenobacter negativus</name>
    <dbReference type="NCBI Taxonomy" id="2795026"/>
    <lineage>
        <taxon>Bacteria</taxon>
        <taxon>Pseudomonadati</taxon>
        <taxon>Bacteroidota</taxon>
        <taxon>Cytophagia</taxon>
        <taxon>Cytophagales</taxon>
        <taxon>Hymenobacteraceae</taxon>
        <taxon>Hymenobacter</taxon>
    </lineage>
</organism>
<gene>
    <name evidence="1" type="ORF">J4E00_18485</name>
</gene>
<dbReference type="RefSeq" id="WP_208176748.1">
    <property type="nucleotide sequence ID" value="NZ_JAGETZ010000009.1"/>
</dbReference>
<keyword evidence="2" id="KW-1185">Reference proteome</keyword>
<dbReference type="Proteomes" id="UP000664369">
    <property type="component" value="Unassembled WGS sequence"/>
</dbReference>
<comment type="caution">
    <text evidence="1">The sequence shown here is derived from an EMBL/GenBank/DDBJ whole genome shotgun (WGS) entry which is preliminary data.</text>
</comment>
<reference evidence="1 2" key="1">
    <citation type="submission" date="2021-03" db="EMBL/GenBank/DDBJ databases">
        <authorList>
            <person name="Kim M.K."/>
        </authorList>
    </citation>
    <scope>NUCLEOTIDE SEQUENCE [LARGE SCALE GENOMIC DNA]</scope>
    <source>
        <strain evidence="1 2">BT442</strain>
    </source>
</reference>
<sequence>MSVALLFQFPGQLVPRVDTNELITASHLRPVSTEKNFLSYWLPVIEAEGYAWLPIMNVGIDFDPENLPEVLDELRQLQAAFPRYYTPDDEKYDYVTTSIARLIAELEAINPDDLASGKLELFLG</sequence>